<gene>
    <name evidence="6" type="ORF">SPRG_14083</name>
</gene>
<dbReference type="Pfam" id="PF06011">
    <property type="entry name" value="TRP"/>
    <property type="match status" value="1"/>
</dbReference>
<feature type="domain" description="Fibronectin type-III" evidence="5">
    <location>
        <begin position="401"/>
        <end position="501"/>
    </location>
</feature>
<feature type="domain" description="Fibronectin type-III" evidence="5">
    <location>
        <begin position="576"/>
        <end position="668"/>
    </location>
</feature>
<evidence type="ECO:0000313" key="7">
    <source>
        <dbReference type="Proteomes" id="UP000030745"/>
    </source>
</evidence>
<dbReference type="PROSITE" id="PS00022">
    <property type="entry name" value="EGF_1"/>
    <property type="match status" value="1"/>
</dbReference>
<dbReference type="Gene3D" id="2.60.40.10">
    <property type="entry name" value="Immunoglobulins"/>
    <property type="match status" value="5"/>
</dbReference>
<dbReference type="VEuPathDB" id="FungiDB:SPRG_14083"/>
<dbReference type="InterPro" id="IPR009030">
    <property type="entry name" value="Growth_fac_rcpt_cys_sf"/>
</dbReference>
<evidence type="ECO:0008006" key="8">
    <source>
        <dbReference type="Google" id="ProtNLM"/>
    </source>
</evidence>
<dbReference type="SUPFAM" id="SSF57184">
    <property type="entry name" value="Growth factor receptor domain"/>
    <property type="match status" value="1"/>
</dbReference>
<dbReference type="PANTHER" id="PTHR11319">
    <property type="entry name" value="G PROTEIN-COUPLED RECEPTOR-RELATED"/>
    <property type="match status" value="1"/>
</dbReference>
<dbReference type="CDD" id="cd00063">
    <property type="entry name" value="FN3"/>
    <property type="match status" value="3"/>
</dbReference>
<dbReference type="PANTHER" id="PTHR11319:SF35">
    <property type="entry name" value="OUTER MEMBRANE PROTEIN PMPC-RELATED"/>
    <property type="match status" value="1"/>
</dbReference>
<feature type="transmembrane region" description="Helical" evidence="2">
    <location>
        <begin position="3376"/>
        <end position="3396"/>
    </location>
</feature>
<reference evidence="6 7" key="1">
    <citation type="journal article" date="2013" name="PLoS Genet.">
        <title>Distinctive expansion of potential virulence genes in the genome of the oomycete fish pathogen Saprolegnia parasitica.</title>
        <authorList>
            <person name="Jiang R.H."/>
            <person name="de Bruijn I."/>
            <person name="Haas B.J."/>
            <person name="Belmonte R."/>
            <person name="Lobach L."/>
            <person name="Christie J."/>
            <person name="van den Ackerveken G."/>
            <person name="Bottin A."/>
            <person name="Bulone V."/>
            <person name="Diaz-Moreno S.M."/>
            <person name="Dumas B."/>
            <person name="Fan L."/>
            <person name="Gaulin E."/>
            <person name="Govers F."/>
            <person name="Grenville-Briggs L.J."/>
            <person name="Horner N.R."/>
            <person name="Levin J.Z."/>
            <person name="Mammella M."/>
            <person name="Meijer H.J."/>
            <person name="Morris P."/>
            <person name="Nusbaum C."/>
            <person name="Oome S."/>
            <person name="Phillips A.J."/>
            <person name="van Rooyen D."/>
            <person name="Rzeszutek E."/>
            <person name="Saraiva M."/>
            <person name="Secombes C.J."/>
            <person name="Seidl M.F."/>
            <person name="Snel B."/>
            <person name="Stassen J.H."/>
            <person name="Sykes S."/>
            <person name="Tripathy S."/>
            <person name="van den Berg H."/>
            <person name="Vega-Arreguin J.C."/>
            <person name="Wawra S."/>
            <person name="Young S.K."/>
            <person name="Zeng Q."/>
            <person name="Dieguez-Uribeondo J."/>
            <person name="Russ C."/>
            <person name="Tyler B.M."/>
            <person name="van West P."/>
        </authorList>
    </citation>
    <scope>NUCLEOTIDE SEQUENCE [LARGE SCALE GENOMIC DNA]</scope>
    <source>
        <strain evidence="6 7">CBS 223.65</strain>
    </source>
</reference>
<dbReference type="InterPro" id="IPR036116">
    <property type="entry name" value="FN3_sf"/>
</dbReference>
<dbReference type="SUPFAM" id="SSF51126">
    <property type="entry name" value="Pectin lyase-like"/>
    <property type="match status" value="5"/>
</dbReference>
<dbReference type="EMBL" id="KK583301">
    <property type="protein sequence ID" value="KDO20852.1"/>
    <property type="molecule type" value="Genomic_DNA"/>
</dbReference>
<evidence type="ECO:0000256" key="1">
    <source>
        <dbReference type="PROSITE-ProRule" id="PRU00076"/>
    </source>
</evidence>
<dbReference type="STRING" id="695850.A0A067C223"/>
<protein>
    <recommendedName>
        <fullName evidence="8">Receptor protein-tyrosine kinase</fullName>
    </recommendedName>
</protein>
<dbReference type="RefSeq" id="XP_012208430.1">
    <property type="nucleotide sequence ID" value="XM_012353040.1"/>
</dbReference>
<feature type="disulfide bond" evidence="1">
    <location>
        <begin position="1289"/>
        <end position="1298"/>
    </location>
</feature>
<keyword evidence="7" id="KW-1185">Reference proteome</keyword>
<feature type="transmembrane region" description="Helical" evidence="2">
    <location>
        <begin position="3118"/>
        <end position="3137"/>
    </location>
</feature>
<evidence type="ECO:0000259" key="5">
    <source>
        <dbReference type="PROSITE" id="PS50853"/>
    </source>
</evidence>
<dbReference type="SMART" id="SM00060">
    <property type="entry name" value="FN3"/>
    <property type="match status" value="5"/>
</dbReference>
<feature type="domain" description="EGF-like" evidence="4">
    <location>
        <begin position="1267"/>
        <end position="1299"/>
    </location>
</feature>
<keyword evidence="2" id="KW-0812">Transmembrane</keyword>
<dbReference type="SMART" id="SM00710">
    <property type="entry name" value="PbH1"/>
    <property type="match status" value="19"/>
</dbReference>
<accession>A0A067C223</accession>
<dbReference type="InterPro" id="IPR006626">
    <property type="entry name" value="PbH1"/>
</dbReference>
<feature type="disulfide bond" evidence="1">
    <location>
        <begin position="1271"/>
        <end position="1281"/>
    </location>
</feature>
<keyword evidence="1" id="KW-1015">Disulfide bond</keyword>
<dbReference type="PROSITE" id="PS50853">
    <property type="entry name" value="FN3"/>
    <property type="match status" value="5"/>
</dbReference>
<evidence type="ECO:0000256" key="2">
    <source>
        <dbReference type="SAM" id="Phobius"/>
    </source>
</evidence>
<keyword evidence="3" id="KW-0732">Signal</keyword>
<dbReference type="PROSITE" id="PS50026">
    <property type="entry name" value="EGF_3"/>
    <property type="match status" value="1"/>
</dbReference>
<comment type="caution">
    <text evidence="1">Lacks conserved residue(s) required for the propagation of feature annotation.</text>
</comment>
<dbReference type="OMA" id="WPPAIND"/>
<organism evidence="6 7">
    <name type="scientific">Saprolegnia parasitica (strain CBS 223.65)</name>
    <dbReference type="NCBI Taxonomy" id="695850"/>
    <lineage>
        <taxon>Eukaryota</taxon>
        <taxon>Sar</taxon>
        <taxon>Stramenopiles</taxon>
        <taxon>Oomycota</taxon>
        <taxon>Saprolegniomycetes</taxon>
        <taxon>Saprolegniales</taxon>
        <taxon>Saprolegniaceae</taxon>
        <taxon>Saprolegnia</taxon>
    </lineage>
</organism>
<evidence type="ECO:0000259" key="4">
    <source>
        <dbReference type="PROSITE" id="PS50026"/>
    </source>
</evidence>
<feature type="signal peptide" evidence="3">
    <location>
        <begin position="1"/>
        <end position="37"/>
    </location>
</feature>
<feature type="domain" description="Fibronectin type-III" evidence="5">
    <location>
        <begin position="909"/>
        <end position="1003"/>
    </location>
</feature>
<dbReference type="InterPro" id="IPR010308">
    <property type="entry name" value="TRP_C"/>
</dbReference>
<proteinExistence type="predicted"/>
<feature type="transmembrane region" description="Helical" evidence="2">
    <location>
        <begin position="2935"/>
        <end position="2958"/>
    </location>
</feature>
<name>A0A067C223_SAPPC</name>
<dbReference type="KEGG" id="spar:SPRG_14083"/>
<sequence length="3462" mass="364113">MAPFPILPHLSAVSCPARAVLHMWWVILLAIARLASGAAFASCYDTLLGCAVCSTFAEIVVDRPGALMSAEANGTSPAACLASCSETQCDCLARNGTVFCGRVSSLRPMVHQVALQHSLDAGTVLTIGIGDRPSGTAVLSSTDASNLTITLSASFIYVDAAPAWTAALLVPAPLQGRTPLTVTFRSHSWRLSMANVLLGVLPSPTTHVYDHLLHDTPITLRQSPPHPCQLAPIGYELQQWRLGRWERCQRYTTHTASAYITRDAVNARLQPSTMYTWRLVAHESLALNTSSHVTFAVRTAVAGCPATRPRLRILQVLASAVRLRALQPWDLNGSQPQALLVQLQSPNGTARAETFGARAHEITLHRLDAETNYVVQGALMVADCADRWSVSVAFSTPAPASPSEVLGLAIAESSSTTLNVAWRAPLSSGGVLLHAYVVRCRLVHGASSDEPITKHVGVDTMQLPLTDLLANSSYNITVQAVNRAHLAASASIIASTRVHDSSTETGVANDASGGTYVLTTPTTCIELPWTTTSMVISDNVSIQVAMTFALQFVRSGRSSAKTMLSCETVAATRPAVTSAPTLLRVSGGRIMVAMAPPRDTGGVPLLAHAVIVHTALEALNQRMVLPLASTVAKLPNLRPETTYLVAYQSQNRMASQTSKAVTFTTAPPPILPTVRRAAERPPPAPINRTCVWHALYTVDFVGSSDVADLPGPCDVLALAAAASGGALRLVWTPPVTVNAPIISYDVLVVRSEATRLLSAPAPAITVAGLLPKTSYGVQVAARTVAGRGAWTAPAVFVTSDVSPPSPPSTLHIVKTTGGAASILVGAPLDTGGVPPTELLYAVSIDARRLRRQSYAFHVLNATHVRLQVGLLAPGTTYGVQVQAISPNVGGSAWTPTLSVTTSASRTVAGAAPVVLLEATGGALHVGWSSVVDDGGAPIQSYTVLLRRAYASAIVAMCTTTTPTGCWVRGLAPSTDYLASLVVRNRIGSSTESPTAVVATTAPTPPTSPTRLCGTFDENAGGVQLVWAPPVDVGGATSDDLYYVVSVDSHPPSVTTATTWTLPRSNVSRLNISVTAATAWGSGAPAILLLFGKDACVPTSIDVWREINWSFAASCPTCETTSASPSLESPPSPPLVAPNRLLAETAPAVHLIVVNVGEDGHLNTTFAYQPNAYASWLLLPASPDVSVLLHVRVFEIECDNDKVSFFEVYQNGSEQLVWQGGCARLPFTLRSSAPGLGLRMILATDDSIQLSGVYLRYHGVQGVSLDTLTIPCPTSCGRYGICRDDGTCDCRPRFSGEGCTNHDVCPHHPACYRPDVIVVDTRFGSDVLGTGGLKRNKAVQSLTRALELVRPNGLIVLYPGTYADVRTCNVILENHNVTITSLVSLAWSDRNVPAFWIPDSALAVDVDCTGALASWHIRNASRVALSSLRLIGGIGPDARLRVTDSHAVLSHVTIRGAVSSSVGGGLAAANSTLSFQHVYVEDCVAKSGGGVHLEYSTLKATASAISHNTATSDGGGVSLHSSTLHGAQVAFNTAARYGGGIVATGVDNDLSDGTISNNSAVGGGGLAVLSAASLDMERIRVLGNTATTGGGLLLLSIQRLSLGNTTVALNTAMQGGGLTLQSVSNGSFNVSELALFENHAADVGGGLYVHASSVLLDGLVMTKCTSNGTGGGLATHSSNVGLLHTTIVNNSAATSGGGLFANNSTVVGDRVSILSNVASLGGGICVVASQVKSMHVLSNSAHLDGGGVAASNGSYLAGLVVAANRAAQDGGGLFLSGWISIQNTSVLGSFAQRRGGGAFVGPSSTVMCSSLALDANIADDGGGAYLDGPGITLQGTYAATSNHARVTGGGITCSKSCQLDGPTLSSNSADALGGGVFCVNGSCTVQNGRIQGNRAMRGGGLGAQDATVSLERCNIAFNTANSTGGGIFAQNSAVRLSETRRNVAVAGGGIYAASSTLVALMNVTLRDNAADDGGALYAVGAHLSLQGVVMTANLANVTGGAIALFNSSGAASTCAFSSNTARGHGGAIALSAASRFVLTTTHLTANAGSNGGAVAVSGVSTLTLVNCSVFGGELSSFHGGLVHADASTVVFEGSTRLANGAATRGGALYLANAARLYGHAVHIAFNVASRDGGGIFATGNATRVQLQSALIDTNRAGVCGGGVYVDAGASFLMSANSSIQNSVARMHGGGIYLHGALASAAELYDSSVVRNDATGHGGGIFVGHGGQLVLIGTTVRRNRGRRGGGLFATTASVTCVHAMFASNSANTGGAIFVDRSSSLHSLASDFSHNLAETNGGALVFAARSVGIVVNCTLKTNVAASGNGGAIVLESAAHVTLRQCVATDNTSPRGMGGGLCATNGARVSDTGSLWTLNAARDGAAIALVSPGPHESINATLLRNAARRQGGGLYLDHGAEVSTFTSLVLRNNSASSGGGVFWVLEHPSSGAHFFCDNCTLDKNAPTDVATSAVSVGLNAWPSSFLSGVPLTVGGNASAYEASVLRRSPFSWATVHTTDYYGHRAGLDNATTCTFSASAAGLALSSTHAITYTAVNGLVAFASAAIQGPIVAHPVPVSVVVECSRFGAQMVPLQIAMVLTPCAPGYSTDPAGRCVRCPSGQYSLNGTTCFNCPPGAICSEYILTTGAPALVGVAHPRTLPNYYLDRAPARHRETQCDPLSWPLTDPCRAFALASNDMEAALTQCLTSVVPATYVASWPPMREFMCLSGLAFYPCQVENVCLGNIDSLLGHACALGYAGSLCGRCASGYSNSISGTCQYCNGNWTSLTWQNALVPCLSLVVIACLIGALRLYLIDGSEVELLRQAKLDQQLKARTKQRVTWWAAVRSNCHKKYLAWQARRRPKAAPRDVFGITLDTDGNPDYVSVYLEKAKILTGFFQIFGNFRTTYAIAWPPAINDAMVITSQFSLDLVAIAGIDCFMPSTSFYVQFISTLAVLVLIFTLVFIFYYRGAAHYIEKLKTIPRCCPRCGLPVWDKYVPDQRRPSMPQPLSGSRQKRRRQSLEQRASTLLSLDDVSSAHGTIAARRVLTALRALLTEPDPHMSHARQLQREAINMSTAKAYTGALPMYRSTHRMCPAKPLTAHVRSRVLRSNLCVWQARVKLRLHYQSYRIKCVKVMLGILLLLYPMVSRNFLLVFHCDQIGARYWLVKDRSLECYTTEWSLYACVALAGVGVWVVGVPFLFWRTVYKARHRHIDTRLALLESRAYRPLREKWLAEMRTMLAAEGRCVPLALGRRDEMAYLGHYMKTKNLEDSAVMARLGLIYQNYKSEFWWFDVFDLIRKVLLNGVLVFLQGNEIVQSTSGLALCLLALTLTLQCKPYRSWTDSLVAGVTQFQLFITLFLGFLLLMNTASTTALTPVAAIVDVDTISLMLVATNLASVVVAAGVLLHDTMRNRRRMQKVRAVRRAELIQAAVRKLWRRAYNHAVVIAYANRPAPLSVALLIQRARRLPPYQN</sequence>
<feature type="transmembrane region" description="Helical" evidence="2">
    <location>
        <begin position="3169"/>
        <end position="3192"/>
    </location>
</feature>
<keyword evidence="1" id="KW-0245">EGF-like domain</keyword>
<dbReference type="InterPro" id="IPR003961">
    <property type="entry name" value="FN3_dom"/>
</dbReference>
<evidence type="ECO:0000313" key="6">
    <source>
        <dbReference type="EMBL" id="KDO20852.1"/>
    </source>
</evidence>
<keyword evidence="2" id="KW-0472">Membrane</keyword>
<dbReference type="OrthoDB" id="205145at2759"/>
<dbReference type="Pfam" id="PF00041">
    <property type="entry name" value="fn3"/>
    <property type="match status" value="2"/>
</dbReference>
<dbReference type="Proteomes" id="UP000030745">
    <property type="component" value="Unassembled WGS sequence"/>
</dbReference>
<keyword evidence="2" id="KW-1133">Transmembrane helix</keyword>
<dbReference type="InterPro" id="IPR011050">
    <property type="entry name" value="Pectin_lyase_fold/virulence"/>
</dbReference>
<dbReference type="GeneID" id="24135911"/>
<feature type="domain" description="Fibronectin type-III" evidence="5">
    <location>
        <begin position="806"/>
        <end position="904"/>
    </location>
</feature>
<evidence type="ECO:0000256" key="3">
    <source>
        <dbReference type="SAM" id="SignalP"/>
    </source>
</evidence>
<feature type="domain" description="Fibronectin type-III" evidence="5">
    <location>
        <begin position="711"/>
        <end position="801"/>
    </location>
</feature>
<dbReference type="SUPFAM" id="SSF49265">
    <property type="entry name" value="Fibronectin type III"/>
    <property type="match status" value="4"/>
</dbReference>
<dbReference type="InterPro" id="IPR000742">
    <property type="entry name" value="EGF"/>
</dbReference>
<dbReference type="InterPro" id="IPR013783">
    <property type="entry name" value="Ig-like_fold"/>
</dbReference>
<feature type="chain" id="PRO_5001634028" description="Receptor protein-tyrosine kinase" evidence="3">
    <location>
        <begin position="38"/>
        <end position="3462"/>
    </location>
</feature>